<dbReference type="GO" id="GO:0008270">
    <property type="term" value="F:zinc ion binding"/>
    <property type="evidence" value="ECO:0007669"/>
    <property type="project" value="UniProtKB-KW"/>
</dbReference>
<dbReference type="PANTHER" id="PTHR46405:SF3">
    <property type="entry name" value="RING_U-BOX SUPERFAMILY PROTEIN"/>
    <property type="match status" value="1"/>
</dbReference>
<organism evidence="4 5">
    <name type="scientific">Nyssa sinensis</name>
    <dbReference type="NCBI Taxonomy" id="561372"/>
    <lineage>
        <taxon>Eukaryota</taxon>
        <taxon>Viridiplantae</taxon>
        <taxon>Streptophyta</taxon>
        <taxon>Embryophyta</taxon>
        <taxon>Tracheophyta</taxon>
        <taxon>Spermatophyta</taxon>
        <taxon>Magnoliopsida</taxon>
        <taxon>eudicotyledons</taxon>
        <taxon>Gunneridae</taxon>
        <taxon>Pentapetalae</taxon>
        <taxon>asterids</taxon>
        <taxon>Cornales</taxon>
        <taxon>Nyssaceae</taxon>
        <taxon>Nyssa</taxon>
    </lineage>
</organism>
<reference evidence="4 5" key="1">
    <citation type="submission" date="2019-09" db="EMBL/GenBank/DDBJ databases">
        <title>A chromosome-level genome assembly of the Chinese tupelo Nyssa sinensis.</title>
        <authorList>
            <person name="Yang X."/>
            <person name="Kang M."/>
            <person name="Yang Y."/>
            <person name="Xiong H."/>
            <person name="Wang M."/>
            <person name="Zhang Z."/>
            <person name="Wang Z."/>
            <person name="Wu H."/>
            <person name="Ma T."/>
            <person name="Liu J."/>
            <person name="Xi Z."/>
        </authorList>
    </citation>
    <scope>NUCLEOTIDE SEQUENCE [LARGE SCALE GENOMIC DNA]</scope>
    <source>
        <strain evidence="4">J267</strain>
        <tissue evidence="4">Leaf</tissue>
    </source>
</reference>
<dbReference type="Pfam" id="PF20235">
    <property type="entry name" value="PIR2-like_helical"/>
    <property type="match status" value="1"/>
</dbReference>
<sequence>MRPFLNNMPLALSHTGTQFGSSATPTKIKRGSSRHLVLPLSFLFVYKILMGCTVREKHVRTNRRPRSIKPDIDQNNLMDRTSISKSAIESGLRPLNYQLGISESAQNTNPNHNPNFDDSGWGYCTEEQLEEILLKNLEFLYNEAISKLVALGYDEDVALKAILRNGHCYGGMDVLTNILHNSLAYLNSGCGGNNGNSEESEPVFVDLRQLEEYSLAAMVCLLQQVKPHLSKGDAMWCLLMSDLHVGRASVMEIPVLPSPNNNGGSSPAPSNVESVSNNPVGVVPPLCRFHGGWGFGNGGTSEFPVNGFFSYASEMTLPREIECPKRFNLTPSMKSLLKRNVAMFAAGFRANSKQLQMQSQVCPSSLSSGDSSTGVASGAEVPVEQTEELQNSKNQDVVNSMLSKFRDLNLDENSEYVPEDQKDEMVLSLIHQIKDLEKQVKERKEWAHQKAMQAARKLSNDLTELKMLRMEREETQRLKKGKQTLEDTTMKRLSEMENALRKASGQVDRANAAVRRLETENAEIRAEMEASKLSASESVTTCLEVAKREKKCLKRLLAWEKQKTKLQEEIVGERQKISELQQQLVQIEEAQKEAEVKWRLEQKAKEIALAQVEEERRLKEATEASNKRKHEALRLKIEIDFQRRKDDLQRLEQELSRLKVSAQYTEGHQQSTNLSMGNPEGAKAQGETIARLLHELDKMEDSSEKEVSCDRECLICMKDEVSVVFLPCAHQVVCANCNDDYGKKGKATCPCCRVPIEQRIRVFGASS</sequence>
<dbReference type="PANTHER" id="PTHR46405">
    <property type="entry name" value="OS05G0141500 PROTEIN"/>
    <property type="match status" value="1"/>
</dbReference>
<evidence type="ECO:0000313" key="4">
    <source>
        <dbReference type="EMBL" id="KAA8522068.1"/>
    </source>
</evidence>
<dbReference type="CDD" id="cd23128">
    <property type="entry name" value="RING-HC_MIP1-like"/>
    <property type="match status" value="1"/>
</dbReference>
<name>A0A5J4ZWL3_9ASTE</name>
<evidence type="ECO:0000256" key="1">
    <source>
        <dbReference type="PROSITE-ProRule" id="PRU00175"/>
    </source>
</evidence>
<keyword evidence="1" id="KW-0863">Zinc-finger</keyword>
<dbReference type="OrthoDB" id="1711136at2759"/>
<evidence type="ECO:0000313" key="5">
    <source>
        <dbReference type="Proteomes" id="UP000325577"/>
    </source>
</evidence>
<accession>A0A5J4ZWL3</accession>
<dbReference type="InterPro" id="IPR001841">
    <property type="entry name" value="Znf_RING"/>
</dbReference>
<dbReference type="Proteomes" id="UP000325577">
    <property type="component" value="Linkage Group LG5"/>
</dbReference>
<dbReference type="AlphaFoldDB" id="A0A5J4ZWL3"/>
<protein>
    <recommendedName>
        <fullName evidence="3">RING-type domain-containing protein</fullName>
    </recommendedName>
</protein>
<dbReference type="InterPro" id="IPR046934">
    <property type="entry name" value="PIR2-like"/>
</dbReference>
<gene>
    <name evidence="4" type="ORF">F0562_012618</name>
</gene>
<dbReference type="InterPro" id="IPR046527">
    <property type="entry name" value="PIR2-like_helical"/>
</dbReference>
<evidence type="ECO:0000259" key="3">
    <source>
        <dbReference type="PROSITE" id="PS50089"/>
    </source>
</evidence>
<evidence type="ECO:0000256" key="2">
    <source>
        <dbReference type="SAM" id="Coils"/>
    </source>
</evidence>
<keyword evidence="1" id="KW-0479">Metal-binding</keyword>
<dbReference type="InterPro" id="IPR013083">
    <property type="entry name" value="Znf_RING/FYVE/PHD"/>
</dbReference>
<keyword evidence="5" id="KW-1185">Reference proteome</keyword>
<dbReference type="PROSITE" id="PS50089">
    <property type="entry name" value="ZF_RING_2"/>
    <property type="match status" value="1"/>
</dbReference>
<dbReference type="Gene3D" id="3.30.40.10">
    <property type="entry name" value="Zinc/RING finger domain, C3HC4 (zinc finger)"/>
    <property type="match status" value="1"/>
</dbReference>
<dbReference type="Pfam" id="PF13920">
    <property type="entry name" value="zf-C3HC4_3"/>
    <property type="match status" value="1"/>
</dbReference>
<feature type="coiled-coil region" evidence="2">
    <location>
        <begin position="493"/>
        <end position="597"/>
    </location>
</feature>
<dbReference type="SUPFAM" id="SSF57850">
    <property type="entry name" value="RING/U-box"/>
    <property type="match status" value="1"/>
</dbReference>
<proteinExistence type="predicted"/>
<dbReference type="EMBL" id="CM018048">
    <property type="protein sequence ID" value="KAA8522068.1"/>
    <property type="molecule type" value="Genomic_DNA"/>
</dbReference>
<keyword evidence="2" id="KW-0175">Coiled coil</keyword>
<feature type="domain" description="RING-type" evidence="3">
    <location>
        <begin position="713"/>
        <end position="753"/>
    </location>
</feature>
<keyword evidence="1" id="KW-0862">Zinc</keyword>